<sequence>MLRPVLSRLIRHVRPTGACIAGAGARRVLAALALAGVTAAALPSWEPDRQAAQAQRWGAVGVQAVKAYQAVVQQGGGLDDDARMQSVNQFVNRRLNFREDIDAWGVADYWATPVESLGKGQGDCEDYAISKYFALLATGVPAQRLRLVYVRASIGGAGGPQLAHMVLAYYPPSGTEPLILDNLVTEIRTASRRPDLTPVFSFNTDGLWQGAQGGSAGDPVARLSKWRDVLVRVKDEGSF</sequence>
<reference evidence="1 2" key="1">
    <citation type="submission" date="2018-05" db="EMBL/GenBank/DDBJ databases">
        <title>Genomic Encyclopedia of Type Strains, Phase IV (KMG-IV): sequencing the most valuable type-strain genomes for metagenomic binning, comparative biology and taxonomic classification.</title>
        <authorList>
            <person name="Goeker M."/>
        </authorList>
    </citation>
    <scope>NUCLEOTIDE SEQUENCE [LARGE SCALE GENOMIC DNA]</scope>
    <source>
        <strain evidence="1 2">DSM 566</strain>
    </source>
</reference>
<protein>
    <submittedName>
        <fullName evidence="1">Putative transglutaminase-like cysteine proteinase</fullName>
    </submittedName>
</protein>
<dbReference type="Gene3D" id="3.10.620.30">
    <property type="match status" value="1"/>
</dbReference>
<evidence type="ECO:0000313" key="1">
    <source>
        <dbReference type="EMBL" id="PXW94752.1"/>
    </source>
</evidence>
<dbReference type="PANTHER" id="PTHR39327:SF1">
    <property type="entry name" value="BLR5470 PROTEIN"/>
    <property type="match status" value="1"/>
</dbReference>
<organism evidence="1 2">
    <name type="scientific">Sphaerotilus hippei</name>
    <dbReference type="NCBI Taxonomy" id="744406"/>
    <lineage>
        <taxon>Bacteria</taxon>
        <taxon>Pseudomonadati</taxon>
        <taxon>Pseudomonadota</taxon>
        <taxon>Betaproteobacteria</taxon>
        <taxon>Burkholderiales</taxon>
        <taxon>Sphaerotilaceae</taxon>
        <taxon>Sphaerotilus</taxon>
    </lineage>
</organism>
<gene>
    <name evidence="1" type="ORF">C7444_11268</name>
</gene>
<dbReference type="InterPro" id="IPR038765">
    <property type="entry name" value="Papain-like_cys_pep_sf"/>
</dbReference>
<dbReference type="Pfam" id="PF06035">
    <property type="entry name" value="Peptidase_C93"/>
    <property type="match status" value="1"/>
</dbReference>
<dbReference type="SUPFAM" id="SSF54001">
    <property type="entry name" value="Cysteine proteinases"/>
    <property type="match status" value="1"/>
</dbReference>
<dbReference type="EMBL" id="QJJS01000012">
    <property type="protein sequence ID" value="PXW94752.1"/>
    <property type="molecule type" value="Genomic_DNA"/>
</dbReference>
<dbReference type="PANTHER" id="PTHR39327">
    <property type="match status" value="1"/>
</dbReference>
<accession>A0A318H0K6</accession>
<dbReference type="InterPro" id="IPR010319">
    <property type="entry name" value="Transglutaminase-like_Cys_pept"/>
</dbReference>
<comment type="caution">
    <text evidence="1">The sequence shown here is derived from an EMBL/GenBank/DDBJ whole genome shotgun (WGS) entry which is preliminary data.</text>
</comment>
<name>A0A318H0K6_9BURK</name>
<evidence type="ECO:0000313" key="2">
    <source>
        <dbReference type="Proteomes" id="UP000247811"/>
    </source>
</evidence>
<dbReference type="OrthoDB" id="5401788at2"/>
<dbReference type="Proteomes" id="UP000247811">
    <property type="component" value="Unassembled WGS sequence"/>
</dbReference>
<proteinExistence type="predicted"/>
<dbReference type="AlphaFoldDB" id="A0A318H0K6"/>
<dbReference type="RefSeq" id="WP_110401356.1">
    <property type="nucleotide sequence ID" value="NZ_QJJS01000012.1"/>
</dbReference>
<keyword evidence="2" id="KW-1185">Reference proteome</keyword>